<dbReference type="RefSeq" id="WP_092602201.1">
    <property type="nucleotide sequence ID" value="NZ_FNJR01000008.1"/>
</dbReference>
<name>A0A1H0V898_9ACTN</name>
<feature type="transmembrane region" description="Helical" evidence="1">
    <location>
        <begin position="85"/>
        <end position="107"/>
    </location>
</feature>
<evidence type="ECO:0000256" key="1">
    <source>
        <dbReference type="SAM" id="Phobius"/>
    </source>
</evidence>
<evidence type="ECO:0008006" key="4">
    <source>
        <dbReference type="Google" id="ProtNLM"/>
    </source>
</evidence>
<dbReference type="OrthoDB" id="10010453at2"/>
<dbReference type="Proteomes" id="UP000199497">
    <property type="component" value="Unassembled WGS sequence"/>
</dbReference>
<feature type="transmembrane region" description="Helical" evidence="1">
    <location>
        <begin position="40"/>
        <end position="59"/>
    </location>
</feature>
<protein>
    <recommendedName>
        <fullName evidence="4">DUF3180 domain-containing protein</fullName>
    </recommendedName>
</protein>
<proteinExistence type="predicted"/>
<keyword evidence="1" id="KW-1133">Transmembrane helix</keyword>
<evidence type="ECO:0000313" key="2">
    <source>
        <dbReference type="EMBL" id="SDP74762.1"/>
    </source>
</evidence>
<accession>A0A1H0V898</accession>
<sequence>MSRTARPHPSRHWAMAAVAVGLLSWVVFTGASIASRTHSWVWGLSLGLVIATWIFCRILTRDIAERRASEIDEYELTQRNQARTFGYYAALGGALVLYLGPSVVAAFTERGHDALLLQSHELMLAAFLPAAAGPSFFLAWRLRDAVDPVEDADPTDQDLLQS</sequence>
<keyword evidence="1" id="KW-0812">Transmembrane</keyword>
<keyword evidence="1" id="KW-0472">Membrane</keyword>
<dbReference type="AlphaFoldDB" id="A0A1H0V898"/>
<gene>
    <name evidence="2" type="ORF">SAMN04487905_10885</name>
</gene>
<feature type="transmembrane region" description="Helical" evidence="1">
    <location>
        <begin position="12"/>
        <end position="34"/>
    </location>
</feature>
<dbReference type="STRING" id="405564.SAMN04487905_10885"/>
<evidence type="ECO:0000313" key="3">
    <source>
        <dbReference type="Proteomes" id="UP000199497"/>
    </source>
</evidence>
<dbReference type="EMBL" id="FNJR01000008">
    <property type="protein sequence ID" value="SDP74762.1"/>
    <property type="molecule type" value="Genomic_DNA"/>
</dbReference>
<feature type="transmembrane region" description="Helical" evidence="1">
    <location>
        <begin position="122"/>
        <end position="140"/>
    </location>
</feature>
<reference evidence="3" key="1">
    <citation type="submission" date="2016-10" db="EMBL/GenBank/DDBJ databases">
        <authorList>
            <person name="Varghese N."/>
            <person name="Submissions S."/>
        </authorList>
    </citation>
    <scope>NUCLEOTIDE SEQUENCE [LARGE SCALE GENOMIC DNA]</scope>
    <source>
        <strain evidence="3">DSM 46732</strain>
    </source>
</reference>
<keyword evidence="3" id="KW-1185">Reference proteome</keyword>
<organism evidence="2 3">
    <name type="scientific">Actinopolyspora xinjiangensis</name>
    <dbReference type="NCBI Taxonomy" id="405564"/>
    <lineage>
        <taxon>Bacteria</taxon>
        <taxon>Bacillati</taxon>
        <taxon>Actinomycetota</taxon>
        <taxon>Actinomycetes</taxon>
        <taxon>Actinopolysporales</taxon>
        <taxon>Actinopolysporaceae</taxon>
        <taxon>Actinopolyspora</taxon>
    </lineage>
</organism>